<dbReference type="InterPro" id="IPR002088">
    <property type="entry name" value="Prenyl_trans_a"/>
</dbReference>
<evidence type="ECO:0000256" key="4">
    <source>
        <dbReference type="ARBA" id="ARBA00022737"/>
    </source>
</evidence>
<dbReference type="KEGG" id="erc:Ecym_8259"/>
<evidence type="ECO:0000313" key="7">
    <source>
        <dbReference type="EMBL" id="AET41541.1"/>
    </source>
</evidence>
<evidence type="ECO:0000256" key="3">
    <source>
        <dbReference type="ARBA" id="ARBA00022679"/>
    </source>
</evidence>
<dbReference type="OrthoDB" id="1658at2759"/>
<evidence type="ECO:0000256" key="2">
    <source>
        <dbReference type="ARBA" id="ARBA00022602"/>
    </source>
</evidence>
<comment type="similarity">
    <text evidence="1 6">Belongs to the protein prenyltransferase subunit alpha family.</text>
</comment>
<keyword evidence="4" id="KW-0677">Repeat</keyword>
<accession>G8JXG7</accession>
<dbReference type="FunCoup" id="G8JXG7">
    <property type="interactions" value="91"/>
</dbReference>
<dbReference type="AlphaFoldDB" id="G8JXG7"/>
<gene>
    <name evidence="7" type="ordered locus">Ecym_8259</name>
</gene>
<dbReference type="PANTHER" id="PTHR11129">
    <property type="entry name" value="PROTEIN FARNESYLTRANSFERASE ALPHA SUBUNIT/RAB GERANYLGERANYL TRANSFERASE ALPHA SUBUNIT"/>
    <property type="match status" value="1"/>
</dbReference>
<protein>
    <recommendedName>
        <fullName evidence="6">Geranylgeranyl transferase type-2 subunit alpha</fullName>
        <ecNumber evidence="6">2.5.1.60</ecNumber>
    </recommendedName>
    <alternativeName>
        <fullName evidence="6">Geranylgeranyl transferase type II subunit alpha</fullName>
    </alternativeName>
</protein>
<dbReference type="GO" id="GO:0097354">
    <property type="term" value="P:prenylation"/>
    <property type="evidence" value="ECO:0007669"/>
    <property type="project" value="UniProtKB-UniRule"/>
</dbReference>
<dbReference type="InParanoid" id="G8JXG7"/>
<evidence type="ECO:0000313" key="8">
    <source>
        <dbReference type="Proteomes" id="UP000006790"/>
    </source>
</evidence>
<reference evidence="8" key="1">
    <citation type="journal article" date="2012" name="G3 (Bethesda)">
        <title>Pichia sorbitophila, an interspecies yeast hybrid reveals early steps of genome resolution following polyploidization.</title>
        <authorList>
            <person name="Leh Louis V."/>
            <person name="Despons L."/>
            <person name="Friedrich A."/>
            <person name="Martin T."/>
            <person name="Durrens P."/>
            <person name="Casaregola S."/>
            <person name="Neuveglise C."/>
            <person name="Fairhead C."/>
            <person name="Marck C."/>
            <person name="Cruz J.A."/>
            <person name="Straub M.L."/>
            <person name="Kugler V."/>
            <person name="Sacerdot C."/>
            <person name="Uzunov Z."/>
            <person name="Thierry A."/>
            <person name="Weiss S."/>
            <person name="Bleykasten C."/>
            <person name="De Montigny J."/>
            <person name="Jacques N."/>
            <person name="Jung P."/>
            <person name="Lemaire M."/>
            <person name="Mallet S."/>
            <person name="Morel G."/>
            <person name="Richard G.F."/>
            <person name="Sarkar A."/>
            <person name="Savel G."/>
            <person name="Schacherer J."/>
            <person name="Seret M.L."/>
            <person name="Talla E."/>
            <person name="Samson G."/>
            <person name="Jubin C."/>
            <person name="Poulain J."/>
            <person name="Vacherie B."/>
            <person name="Barbe V."/>
            <person name="Pelletier E."/>
            <person name="Sherman D.J."/>
            <person name="Westhof E."/>
            <person name="Weissenbach J."/>
            <person name="Baret P.V."/>
            <person name="Wincker P."/>
            <person name="Gaillardin C."/>
            <person name="Dujon B."/>
            <person name="Souciet J.L."/>
        </authorList>
    </citation>
    <scope>NUCLEOTIDE SEQUENCE [LARGE SCALE GENOMIC DNA]</scope>
    <source>
        <strain evidence="8">CBS 270.75 / DBVPG 7215 / KCTC 17166 / NRRL Y-17582</strain>
    </source>
</reference>
<evidence type="ECO:0000256" key="1">
    <source>
        <dbReference type="ARBA" id="ARBA00006734"/>
    </source>
</evidence>
<dbReference type="GO" id="GO:0005968">
    <property type="term" value="C:Rab-protein geranylgeranyltransferase complex"/>
    <property type="evidence" value="ECO:0007669"/>
    <property type="project" value="EnsemblFungi"/>
</dbReference>
<name>G8JXG7_ERECY</name>
<dbReference type="STRING" id="931890.G8JXG7"/>
<evidence type="ECO:0000256" key="6">
    <source>
        <dbReference type="RuleBase" id="RU367120"/>
    </source>
</evidence>
<keyword evidence="8" id="KW-1185">Reference proteome</keyword>
<dbReference type="Proteomes" id="UP000006790">
    <property type="component" value="Chromosome 8"/>
</dbReference>
<dbReference type="Gene3D" id="1.25.40.120">
    <property type="entry name" value="Protein prenylyltransferase"/>
    <property type="match status" value="1"/>
</dbReference>
<dbReference type="OMA" id="TNAMFTD"/>
<proteinExistence type="inferred from homology"/>
<sequence>MHGIKRRNLTQEALVQKRSQAQQQIHRYRSQTAKVLSLKGAKVYSIDALKETTILLDLNPEFNAVWNYRRDIIKGIRDELSEDFWHDELSFTMVQLKSFPKVYWIWNHRVWCLNNCQGNALKLWKYELGIVGKILSMDPRNFHGWHYRRIVVNKLEALSRISMNKDEFNYTTKIINENISNFSAWHQRCQLIPKMLKHGEITNFPEFVQKETDYIINAMFTDADDQSVWTYVHWFIKDECIVNNIPTQEYISMLLKFEENITMINEDEIDFSGKENIWCLKTLVSIESIQIKNLGLPIESHIKDYLNKLMDLDPLRRKKYVHMLNNA</sequence>
<dbReference type="eggNOG" id="KOG0529">
    <property type="taxonomic scope" value="Eukaryota"/>
</dbReference>
<dbReference type="HOGENOM" id="CLU_031996_0_0_1"/>
<comment type="function">
    <text evidence="6">Catalyzes the transfer of a geranyl-geranyl moiety from geranyl-geranyl pyrophosphate to cysteines occuring in specific C-terminal amino acid sequences.</text>
</comment>
<evidence type="ECO:0000256" key="5">
    <source>
        <dbReference type="ARBA" id="ARBA00047658"/>
    </source>
</evidence>
<dbReference type="GO" id="GO:0004663">
    <property type="term" value="F:Rab geranylgeranyltransferase activity"/>
    <property type="evidence" value="ECO:0007669"/>
    <property type="project" value="UniProtKB-UniRule"/>
</dbReference>
<dbReference type="GO" id="GO:0006888">
    <property type="term" value="P:endoplasmic reticulum to Golgi vesicle-mediated transport"/>
    <property type="evidence" value="ECO:0007669"/>
    <property type="project" value="EnsemblFungi"/>
</dbReference>
<dbReference type="Pfam" id="PF01239">
    <property type="entry name" value="PPTA"/>
    <property type="match status" value="4"/>
</dbReference>
<dbReference type="GeneID" id="11472729"/>
<keyword evidence="2 6" id="KW-0637">Prenyltransferase</keyword>
<dbReference type="SUPFAM" id="SSF48439">
    <property type="entry name" value="Protein prenylyltransferase"/>
    <property type="match status" value="1"/>
</dbReference>
<dbReference type="PANTHER" id="PTHR11129:SF2">
    <property type="entry name" value="GERANYLGERANYL TRANSFERASE TYPE-2 SUBUNIT ALPHA"/>
    <property type="match status" value="1"/>
</dbReference>
<comment type="catalytic activity">
    <reaction evidence="5 6">
        <text>geranylgeranyl diphosphate + L-cysteinyl-[protein] = S-geranylgeranyl-L-cysteinyl-[protein] + diphosphate</text>
        <dbReference type="Rhea" id="RHEA:21240"/>
        <dbReference type="Rhea" id="RHEA-COMP:10131"/>
        <dbReference type="Rhea" id="RHEA-COMP:11537"/>
        <dbReference type="ChEBI" id="CHEBI:29950"/>
        <dbReference type="ChEBI" id="CHEBI:33019"/>
        <dbReference type="ChEBI" id="CHEBI:57533"/>
        <dbReference type="ChEBI" id="CHEBI:86021"/>
        <dbReference type="EC" id="2.5.1.60"/>
    </reaction>
</comment>
<dbReference type="EC" id="2.5.1.60" evidence="6"/>
<dbReference type="PROSITE" id="PS51147">
    <property type="entry name" value="PFTA"/>
    <property type="match status" value="4"/>
</dbReference>
<dbReference type="EMBL" id="CP002504">
    <property type="protein sequence ID" value="AET41541.1"/>
    <property type="molecule type" value="Genomic_DNA"/>
</dbReference>
<dbReference type="GO" id="GO:0005777">
    <property type="term" value="C:peroxisome"/>
    <property type="evidence" value="ECO:0007669"/>
    <property type="project" value="EnsemblFungi"/>
</dbReference>
<dbReference type="RefSeq" id="XP_003648358.1">
    <property type="nucleotide sequence ID" value="XM_003648310.1"/>
</dbReference>
<organism evidence="7 8">
    <name type="scientific">Eremothecium cymbalariae (strain CBS 270.75 / DBVPG 7215 / KCTC 17166 / NRRL Y-17582)</name>
    <name type="common">Yeast</name>
    <dbReference type="NCBI Taxonomy" id="931890"/>
    <lineage>
        <taxon>Eukaryota</taxon>
        <taxon>Fungi</taxon>
        <taxon>Dikarya</taxon>
        <taxon>Ascomycota</taxon>
        <taxon>Saccharomycotina</taxon>
        <taxon>Saccharomycetes</taxon>
        <taxon>Saccharomycetales</taxon>
        <taxon>Saccharomycetaceae</taxon>
        <taxon>Eremothecium</taxon>
    </lineage>
</organism>
<keyword evidence="3 6" id="KW-0808">Transferase</keyword>
<dbReference type="GO" id="GO:0006612">
    <property type="term" value="P:protein targeting to membrane"/>
    <property type="evidence" value="ECO:0007669"/>
    <property type="project" value="EnsemblFungi"/>
</dbReference>